<dbReference type="EMBL" id="AACS02000008">
    <property type="protein sequence ID" value="EFI27245.1"/>
    <property type="molecule type" value="Genomic_DNA"/>
</dbReference>
<dbReference type="AlphaFoldDB" id="D6RP87"/>
<protein>
    <submittedName>
        <fullName evidence="1">Acetyltransferase</fullName>
    </submittedName>
</protein>
<reference evidence="1 2" key="1">
    <citation type="journal article" date="2010" name="Proc. Natl. Acad. Sci. U.S.A.">
        <title>Insights into evolution of multicellular fungi from the assembled chromosomes of the mushroom Coprinopsis cinerea (Coprinus cinereus).</title>
        <authorList>
            <person name="Stajich J.E."/>
            <person name="Wilke S.K."/>
            <person name="Ahren D."/>
            <person name="Au C.H."/>
            <person name="Birren B.W."/>
            <person name="Borodovsky M."/>
            <person name="Burns C."/>
            <person name="Canback B."/>
            <person name="Casselton L.A."/>
            <person name="Cheng C.K."/>
            <person name="Deng J."/>
            <person name="Dietrich F.S."/>
            <person name="Fargo D.C."/>
            <person name="Farman M.L."/>
            <person name="Gathman A.C."/>
            <person name="Goldberg J."/>
            <person name="Guigo R."/>
            <person name="Hoegger P.J."/>
            <person name="Hooker J.B."/>
            <person name="Huggins A."/>
            <person name="James T.Y."/>
            <person name="Kamada T."/>
            <person name="Kilaru S."/>
            <person name="Kodira C."/>
            <person name="Kues U."/>
            <person name="Kupfer D."/>
            <person name="Kwan H.S."/>
            <person name="Lomsadze A."/>
            <person name="Li W."/>
            <person name="Lilly W.W."/>
            <person name="Ma L.J."/>
            <person name="Mackey A.J."/>
            <person name="Manning G."/>
            <person name="Martin F."/>
            <person name="Muraguchi H."/>
            <person name="Natvig D.O."/>
            <person name="Palmerini H."/>
            <person name="Ramesh M.A."/>
            <person name="Rehmeyer C.J."/>
            <person name="Roe B.A."/>
            <person name="Shenoy N."/>
            <person name="Stanke M."/>
            <person name="Ter-Hovhannisyan V."/>
            <person name="Tunlid A."/>
            <person name="Velagapudi R."/>
            <person name="Vision T.J."/>
            <person name="Zeng Q."/>
            <person name="Zolan M.E."/>
            <person name="Pukkila P.J."/>
        </authorList>
    </citation>
    <scope>NUCLEOTIDE SEQUENCE [LARGE SCALE GENOMIC DNA]</scope>
    <source>
        <strain evidence="2">Okayama-7 / 130 / ATCC MYA-4618 / FGSC 9003</strain>
    </source>
</reference>
<dbReference type="Proteomes" id="UP000001861">
    <property type="component" value="Unassembled WGS sequence"/>
</dbReference>
<dbReference type="KEGG" id="cci:CC1G_15073"/>
<dbReference type="GeneID" id="9378142"/>
<comment type="caution">
    <text evidence="1">The sequence shown here is derived from an EMBL/GenBank/DDBJ whole genome shotgun (WGS) entry which is preliminary data.</text>
</comment>
<sequence>MSVARAQLGASVIWCDARVSSLEWYKKRGLSPFGSTFYKSHVEFP</sequence>
<organism evidence="1 2">
    <name type="scientific">Coprinopsis cinerea (strain Okayama-7 / 130 / ATCC MYA-4618 / FGSC 9003)</name>
    <name type="common">Inky cap fungus</name>
    <name type="synonym">Hormographiella aspergillata</name>
    <dbReference type="NCBI Taxonomy" id="240176"/>
    <lineage>
        <taxon>Eukaryota</taxon>
        <taxon>Fungi</taxon>
        <taxon>Dikarya</taxon>
        <taxon>Basidiomycota</taxon>
        <taxon>Agaricomycotina</taxon>
        <taxon>Agaricomycetes</taxon>
        <taxon>Agaricomycetidae</taxon>
        <taxon>Agaricales</taxon>
        <taxon>Agaricineae</taxon>
        <taxon>Psathyrellaceae</taxon>
        <taxon>Coprinopsis</taxon>
    </lineage>
</organism>
<dbReference type="Gene3D" id="3.40.630.30">
    <property type="match status" value="1"/>
</dbReference>
<accession>D6RP87</accession>
<proteinExistence type="predicted"/>
<evidence type="ECO:0000313" key="1">
    <source>
        <dbReference type="EMBL" id="EFI27245.1"/>
    </source>
</evidence>
<dbReference type="OrthoDB" id="410198at2759"/>
<keyword evidence="2" id="KW-1185">Reference proteome</keyword>
<dbReference type="HOGENOM" id="CLU_3207596_0_0_1"/>
<dbReference type="VEuPathDB" id="FungiDB:CC1G_15073"/>
<dbReference type="RefSeq" id="XP_002910739.1">
    <property type="nucleotide sequence ID" value="XM_002910693.1"/>
</dbReference>
<gene>
    <name evidence="1" type="ORF">CC1G_15073</name>
</gene>
<name>D6RP87_COPC7</name>
<dbReference type="InParanoid" id="D6RP87"/>
<evidence type="ECO:0000313" key="2">
    <source>
        <dbReference type="Proteomes" id="UP000001861"/>
    </source>
</evidence>